<protein>
    <recommendedName>
        <fullName evidence="7 8">Large ribosomal subunit protein uL3</fullName>
    </recommendedName>
</protein>
<keyword evidence="3 8" id="KW-0699">rRNA-binding</keyword>
<dbReference type="Gene3D" id="3.30.160.810">
    <property type="match status" value="1"/>
</dbReference>
<feature type="compositionally biased region" description="Basic and acidic residues" evidence="9">
    <location>
        <begin position="269"/>
        <end position="278"/>
    </location>
</feature>
<keyword evidence="2 8" id="KW-0488">Methylation</keyword>
<dbReference type="KEGG" id="plia:E4191_13110"/>
<dbReference type="FunFam" id="3.30.160.810:FF:000001">
    <property type="entry name" value="50S ribosomal protein L3"/>
    <property type="match status" value="1"/>
</dbReference>
<dbReference type="InterPro" id="IPR019927">
    <property type="entry name" value="Ribosomal_uL3_bac/org-type"/>
</dbReference>
<dbReference type="NCBIfam" id="TIGR03625">
    <property type="entry name" value="L3_bact"/>
    <property type="match status" value="1"/>
</dbReference>
<organism evidence="10 11">
    <name type="scientific">Paracoccus liaowanqingii</name>
    <dbReference type="NCBI Taxonomy" id="2560053"/>
    <lineage>
        <taxon>Bacteria</taxon>
        <taxon>Pseudomonadati</taxon>
        <taxon>Pseudomonadota</taxon>
        <taxon>Alphaproteobacteria</taxon>
        <taxon>Rhodobacterales</taxon>
        <taxon>Paracoccaceae</taxon>
        <taxon>Paracoccus</taxon>
    </lineage>
</organism>
<dbReference type="GO" id="GO:0022625">
    <property type="term" value="C:cytosolic large ribosomal subunit"/>
    <property type="evidence" value="ECO:0007669"/>
    <property type="project" value="TreeGrafter"/>
</dbReference>
<dbReference type="Proteomes" id="UP000296374">
    <property type="component" value="Chromosome"/>
</dbReference>
<accession>A0A4P7HQ47</accession>
<comment type="PTM">
    <text evidence="8">Methylated by PrmB.</text>
</comment>
<dbReference type="EMBL" id="CP038439">
    <property type="protein sequence ID" value="QBX35527.1"/>
    <property type="molecule type" value="Genomic_DNA"/>
</dbReference>
<feature type="compositionally biased region" description="Acidic residues" evidence="9">
    <location>
        <begin position="285"/>
        <end position="297"/>
    </location>
</feature>
<evidence type="ECO:0000256" key="8">
    <source>
        <dbReference type="HAMAP-Rule" id="MF_01325"/>
    </source>
</evidence>
<dbReference type="AlphaFoldDB" id="A0A4P7HQ47"/>
<dbReference type="InterPro" id="IPR000597">
    <property type="entry name" value="Ribosomal_uL3"/>
</dbReference>
<feature type="region of interest" description="Disordered" evidence="9">
    <location>
        <begin position="240"/>
        <end position="297"/>
    </location>
</feature>
<name>A0A4P7HQ47_9RHOB</name>
<evidence type="ECO:0000256" key="5">
    <source>
        <dbReference type="ARBA" id="ARBA00022980"/>
    </source>
</evidence>
<proteinExistence type="inferred from homology"/>
<dbReference type="InterPro" id="IPR009000">
    <property type="entry name" value="Transl_B-barrel_sf"/>
</dbReference>
<comment type="function">
    <text evidence="8">One of the primary rRNA binding proteins, it binds directly near the 3'-end of the 23S rRNA, where it nucleates assembly of the 50S subunit.</text>
</comment>
<evidence type="ECO:0000256" key="9">
    <source>
        <dbReference type="SAM" id="MobiDB-lite"/>
    </source>
</evidence>
<dbReference type="FunFam" id="2.40.30.10:FF:000004">
    <property type="entry name" value="50S ribosomal protein L3"/>
    <property type="match status" value="1"/>
</dbReference>
<evidence type="ECO:0000256" key="1">
    <source>
        <dbReference type="ARBA" id="ARBA00006540"/>
    </source>
</evidence>
<dbReference type="GO" id="GO:0003735">
    <property type="term" value="F:structural constituent of ribosome"/>
    <property type="evidence" value="ECO:0007669"/>
    <property type="project" value="UniProtKB-UniRule"/>
</dbReference>
<evidence type="ECO:0000256" key="6">
    <source>
        <dbReference type="ARBA" id="ARBA00023274"/>
    </source>
</evidence>
<keyword evidence="4 8" id="KW-0694">RNA-binding</keyword>
<keyword evidence="6 8" id="KW-0687">Ribonucleoprotein</keyword>
<dbReference type="RefSeq" id="WP_135313796.1">
    <property type="nucleotide sequence ID" value="NZ_CP038439.1"/>
</dbReference>
<gene>
    <name evidence="8" type="primary">rplC</name>
    <name evidence="10" type="ORF">E4191_13110</name>
</gene>
<reference evidence="11" key="1">
    <citation type="submission" date="2019-03" db="EMBL/GenBank/DDBJ databases">
        <authorList>
            <person name="Li J."/>
        </authorList>
    </citation>
    <scope>NUCLEOTIDE SEQUENCE [LARGE SCALE GENOMIC DNA]</scope>
    <source>
        <strain evidence="11">2251</strain>
    </source>
</reference>
<dbReference type="Pfam" id="PF00297">
    <property type="entry name" value="Ribosomal_L3"/>
    <property type="match status" value="1"/>
</dbReference>
<dbReference type="GO" id="GO:0006412">
    <property type="term" value="P:translation"/>
    <property type="evidence" value="ECO:0007669"/>
    <property type="project" value="UniProtKB-UniRule"/>
</dbReference>
<evidence type="ECO:0000256" key="4">
    <source>
        <dbReference type="ARBA" id="ARBA00022884"/>
    </source>
</evidence>
<keyword evidence="5 8" id="KW-0689">Ribosomal protein</keyword>
<comment type="subunit">
    <text evidence="8">Part of the 50S ribosomal subunit. Forms a cluster with proteins L14 and L19.</text>
</comment>
<dbReference type="Gene3D" id="2.40.30.10">
    <property type="entry name" value="Translation factors"/>
    <property type="match status" value="1"/>
</dbReference>
<feature type="compositionally biased region" description="Low complexity" evidence="9">
    <location>
        <begin position="254"/>
        <end position="265"/>
    </location>
</feature>
<comment type="similarity">
    <text evidence="1 8">Belongs to the universal ribosomal protein uL3 family.</text>
</comment>
<feature type="modified residue" description="N5-methylglutamine" evidence="8">
    <location>
        <position position="152"/>
    </location>
</feature>
<evidence type="ECO:0000313" key="11">
    <source>
        <dbReference type="Proteomes" id="UP000296374"/>
    </source>
</evidence>
<dbReference type="PANTHER" id="PTHR11229:SF16">
    <property type="entry name" value="LARGE RIBOSOMAL SUBUNIT PROTEIN UL3C"/>
    <property type="match status" value="1"/>
</dbReference>
<evidence type="ECO:0000256" key="2">
    <source>
        <dbReference type="ARBA" id="ARBA00022481"/>
    </source>
</evidence>
<dbReference type="PANTHER" id="PTHR11229">
    <property type="entry name" value="50S RIBOSOMAL PROTEIN L3"/>
    <property type="match status" value="1"/>
</dbReference>
<dbReference type="SUPFAM" id="SSF50447">
    <property type="entry name" value="Translation proteins"/>
    <property type="match status" value="1"/>
</dbReference>
<evidence type="ECO:0000256" key="7">
    <source>
        <dbReference type="ARBA" id="ARBA00035243"/>
    </source>
</evidence>
<evidence type="ECO:0000313" key="10">
    <source>
        <dbReference type="EMBL" id="QBX35527.1"/>
    </source>
</evidence>
<dbReference type="GO" id="GO:0019843">
    <property type="term" value="F:rRNA binding"/>
    <property type="evidence" value="ECO:0007669"/>
    <property type="project" value="UniProtKB-UniRule"/>
</dbReference>
<evidence type="ECO:0000256" key="3">
    <source>
        <dbReference type="ARBA" id="ARBA00022730"/>
    </source>
</evidence>
<sequence>MLRTGIIAKKLGMTRLFLEDGRQVPVTVLQMDGLQVIAQRTAATDGYTAVQLGAGTAKVKRTTAAMRGHFAKASVAPKRKIVEFRVAEENLINVGEEITADHYFAGQFVDIAGISIGKGFAGAMKRHNFGGLRASHGVSVSHRSHGSTGQCQDPGKVFKGKKMAGHLGAVRVTTQNLQVVRTDSDRGLIMVKGSVPGSKGGWVTIKDAVKKATPENLIYPAALRSAANEAKRLAEEAAAAAAAEEEAAREEAARLAAEQEAAALAEAEESIKSDKEAADPNADPVAEDDAAPEGDKQ</sequence>
<dbReference type="HAMAP" id="MF_01325_B">
    <property type="entry name" value="Ribosomal_uL3_B"/>
    <property type="match status" value="1"/>
</dbReference>